<dbReference type="InterPro" id="IPR036056">
    <property type="entry name" value="Fibrinogen-like_C"/>
</dbReference>
<evidence type="ECO:0000259" key="4">
    <source>
        <dbReference type="PROSITE" id="PS51406"/>
    </source>
</evidence>
<evidence type="ECO:0000313" key="7">
    <source>
        <dbReference type="RefSeq" id="XP_022096845.1"/>
    </source>
</evidence>
<dbReference type="Proteomes" id="UP000694845">
    <property type="component" value="Unplaced"/>
</dbReference>
<evidence type="ECO:0000256" key="1">
    <source>
        <dbReference type="ARBA" id="ARBA00023157"/>
    </source>
</evidence>
<feature type="chain" id="PRO_5044665620" evidence="2">
    <location>
        <begin position="20"/>
        <end position="323"/>
    </location>
</feature>
<evidence type="ECO:0000313" key="6">
    <source>
        <dbReference type="RefSeq" id="XP_022096835.1"/>
    </source>
</evidence>
<accession>A0A8B7YWH5</accession>
<reference evidence="6 7" key="1">
    <citation type="submission" date="2025-04" db="UniProtKB">
        <authorList>
            <consortium name="RefSeq"/>
        </authorList>
    </citation>
    <scope>IDENTIFICATION</scope>
</reference>
<organism evidence="5 7">
    <name type="scientific">Acanthaster planci</name>
    <name type="common">Crown-of-thorns starfish</name>
    <dbReference type="NCBI Taxonomy" id="133434"/>
    <lineage>
        <taxon>Eukaryota</taxon>
        <taxon>Metazoa</taxon>
        <taxon>Echinodermata</taxon>
        <taxon>Eleutherozoa</taxon>
        <taxon>Asterozoa</taxon>
        <taxon>Asteroidea</taxon>
        <taxon>Valvatacea</taxon>
        <taxon>Valvatida</taxon>
        <taxon>Acanthasteridae</taxon>
        <taxon>Acanthaster</taxon>
    </lineage>
</organism>
<dbReference type="AlphaFoldDB" id="A0A8B7YWH5"/>
<dbReference type="SMART" id="SM00186">
    <property type="entry name" value="FBG"/>
    <property type="match status" value="1"/>
</dbReference>
<dbReference type="Pfam" id="PF00024">
    <property type="entry name" value="PAN_1"/>
    <property type="match status" value="1"/>
</dbReference>
<dbReference type="InterPro" id="IPR002181">
    <property type="entry name" value="Fibrinogen_a/b/g_C_dom"/>
</dbReference>
<sequence>MGRGNLLILAIFNIAGVSCVDHCGKFGLSYFAAENRALINKIIVVKTARSMVICVRECAMLPQCSSVNFHTDSRRCELGTGTRIQNPESFDEIHEVVYIDTIPDTPLHSVRHLSSCEGLLNSGFNVSGEYKIYPNGFWNGLLVYCDMETDGGGWIVMQRRQDGSVDFYRNWVTYRAGFGNLSGEFWLGNDILLNLTKYTGWWKLRVELEDWEKNTAWAEFGEFGLQGNLYRVRIGRYDTRSTLPDSLTWHNGRAFSTYDNDNDTPDYSCAQRFGASWWFGYCTTACLNGRYYHQARAPFRAGIHWESWKGKYYSMKGSTMKIK</sequence>
<dbReference type="CDD" id="cd00087">
    <property type="entry name" value="FReD"/>
    <property type="match status" value="1"/>
</dbReference>
<proteinExistence type="predicted"/>
<dbReference type="OrthoDB" id="6145874at2759"/>
<dbReference type="SUPFAM" id="SSF56496">
    <property type="entry name" value="Fibrinogen C-terminal domain-like"/>
    <property type="match status" value="1"/>
</dbReference>
<evidence type="ECO:0000313" key="5">
    <source>
        <dbReference type="Proteomes" id="UP000694845"/>
    </source>
</evidence>
<protein>
    <submittedName>
        <fullName evidence="6 7">Ficolin-3-like</fullName>
    </submittedName>
</protein>
<dbReference type="Gene3D" id="3.90.215.10">
    <property type="entry name" value="Gamma Fibrinogen, chain A, domain 1"/>
    <property type="match status" value="1"/>
</dbReference>
<keyword evidence="2" id="KW-0732">Signal</keyword>
<keyword evidence="1" id="KW-1015">Disulfide bond</keyword>
<name>A0A8B7YWH5_ACAPL</name>
<dbReference type="PROSITE" id="PS51257">
    <property type="entry name" value="PROKAR_LIPOPROTEIN"/>
    <property type="match status" value="1"/>
</dbReference>
<dbReference type="RefSeq" id="XP_022096845.1">
    <property type="nucleotide sequence ID" value="XM_022241153.1"/>
</dbReference>
<dbReference type="InterPro" id="IPR020837">
    <property type="entry name" value="Fibrinogen_CS"/>
</dbReference>
<dbReference type="InterPro" id="IPR003609">
    <property type="entry name" value="Pan_app"/>
</dbReference>
<dbReference type="PROSITE" id="PS50948">
    <property type="entry name" value="PAN"/>
    <property type="match status" value="1"/>
</dbReference>
<dbReference type="InterPro" id="IPR014716">
    <property type="entry name" value="Fibrinogen_a/b/g_C_1"/>
</dbReference>
<dbReference type="InterPro" id="IPR050373">
    <property type="entry name" value="Fibrinogen_C-term_domain"/>
</dbReference>
<evidence type="ECO:0000259" key="3">
    <source>
        <dbReference type="PROSITE" id="PS50948"/>
    </source>
</evidence>
<feature type="domain" description="Fibrinogen C-terminal" evidence="4">
    <location>
        <begin position="107"/>
        <end position="323"/>
    </location>
</feature>
<dbReference type="PROSITE" id="PS51406">
    <property type="entry name" value="FIBRINOGEN_C_2"/>
    <property type="match status" value="1"/>
</dbReference>
<gene>
    <name evidence="6 7" type="primary">LOC110982599</name>
</gene>
<dbReference type="GeneID" id="110982599"/>
<dbReference type="SUPFAM" id="SSF57414">
    <property type="entry name" value="Hairpin loop containing domain-like"/>
    <property type="match status" value="1"/>
</dbReference>
<dbReference type="SMART" id="SM00473">
    <property type="entry name" value="PAN_AP"/>
    <property type="match status" value="1"/>
</dbReference>
<dbReference type="GO" id="GO:0005615">
    <property type="term" value="C:extracellular space"/>
    <property type="evidence" value="ECO:0007669"/>
    <property type="project" value="TreeGrafter"/>
</dbReference>
<dbReference type="RefSeq" id="XP_022096835.1">
    <property type="nucleotide sequence ID" value="XM_022241143.1"/>
</dbReference>
<dbReference type="NCBIfam" id="NF040941">
    <property type="entry name" value="GGGWT_bact"/>
    <property type="match status" value="1"/>
</dbReference>
<dbReference type="PROSITE" id="PS00514">
    <property type="entry name" value="FIBRINOGEN_C_1"/>
    <property type="match status" value="1"/>
</dbReference>
<dbReference type="OMA" id="CVRECAM"/>
<dbReference type="PANTHER" id="PTHR19143">
    <property type="entry name" value="FIBRINOGEN/TENASCIN/ANGIOPOEITIN"/>
    <property type="match status" value="1"/>
</dbReference>
<feature type="domain" description="Apple" evidence="3">
    <location>
        <begin position="23"/>
        <end position="103"/>
    </location>
</feature>
<feature type="signal peptide" evidence="2">
    <location>
        <begin position="1"/>
        <end position="19"/>
    </location>
</feature>
<keyword evidence="5" id="KW-1185">Reference proteome</keyword>
<dbReference type="KEGG" id="aplc:110982599"/>
<dbReference type="Pfam" id="PF00147">
    <property type="entry name" value="Fibrinogen_C"/>
    <property type="match status" value="1"/>
</dbReference>
<evidence type="ECO:0000256" key="2">
    <source>
        <dbReference type="SAM" id="SignalP"/>
    </source>
</evidence>